<evidence type="ECO:0000313" key="2">
    <source>
        <dbReference type="EMBL" id="SFK85192.1"/>
    </source>
</evidence>
<dbReference type="PANTHER" id="PTHR43792:SF16">
    <property type="entry name" value="N-ACETYLTRANSFERASE DOMAIN-CONTAINING PROTEIN"/>
    <property type="match status" value="1"/>
</dbReference>
<dbReference type="InterPro" id="IPR051531">
    <property type="entry name" value="N-acetyltransferase"/>
</dbReference>
<evidence type="ECO:0000313" key="3">
    <source>
        <dbReference type="Proteomes" id="UP000198915"/>
    </source>
</evidence>
<feature type="domain" description="N-acetyltransferase" evidence="1">
    <location>
        <begin position="189"/>
        <end position="339"/>
    </location>
</feature>
<keyword evidence="3" id="KW-1185">Reference proteome</keyword>
<dbReference type="Pfam" id="PF00583">
    <property type="entry name" value="Acetyltransf_1"/>
    <property type="match status" value="1"/>
</dbReference>
<dbReference type="Pfam" id="PF13302">
    <property type="entry name" value="Acetyltransf_3"/>
    <property type="match status" value="1"/>
</dbReference>
<dbReference type="InterPro" id="IPR000182">
    <property type="entry name" value="GNAT_dom"/>
</dbReference>
<dbReference type="EMBL" id="FORT01000021">
    <property type="protein sequence ID" value="SFK85192.1"/>
    <property type="molecule type" value="Genomic_DNA"/>
</dbReference>
<evidence type="ECO:0000259" key="1">
    <source>
        <dbReference type="PROSITE" id="PS51186"/>
    </source>
</evidence>
<gene>
    <name evidence="2" type="ORF">SAMN05518846_121111</name>
</gene>
<dbReference type="Gene3D" id="3.40.630.30">
    <property type="match status" value="2"/>
</dbReference>
<keyword evidence="2" id="KW-0808">Transferase</keyword>
<feature type="domain" description="N-acetyltransferase" evidence="1">
    <location>
        <begin position="27"/>
        <end position="198"/>
    </location>
</feature>
<dbReference type="CDD" id="cd04301">
    <property type="entry name" value="NAT_SF"/>
    <property type="match status" value="1"/>
</dbReference>
<proteinExistence type="predicted"/>
<dbReference type="InterPro" id="IPR016181">
    <property type="entry name" value="Acyl_CoA_acyltransferase"/>
</dbReference>
<dbReference type="PANTHER" id="PTHR43792">
    <property type="entry name" value="GNAT FAMILY, PUTATIVE (AFU_ORTHOLOGUE AFUA_3G00765)-RELATED-RELATED"/>
    <property type="match status" value="1"/>
</dbReference>
<sequence length="339" mass="39023">MSLSKRKAVIPIAHHLFVDARIETERLLLRPYQPDDAHDLFLAVSGQHFYDFIPGESTPTLKEVQGIIDWSISCCERNTKEQIHKFNLGVICKETDRLIGYCGLGPYDLDPTKIEIYYGISERYTGRGFATEAAAAVLSYGLDVLELDEIITTVHPQNHASLRILQKIGMSYSHSLHNLPEDFSDFESYSYYSIKREGLPRKLHISSETTQADKDYVRKKMYVFNAAHFPAELKGRYQEVNLFVKNAQGEVLGGLLGEICWNWLEVHYLYVSDELRQSGYGTKLMREAERIAREKQCDFIKLDTLSFQALDFYRKLGFEVYGQLPNAGGYTHYYLKRDL</sequence>
<name>A0A1I4CVC1_9BACL</name>
<organism evidence="2 3">
    <name type="scientific">Brevibacillus centrosporus</name>
    <dbReference type="NCBI Taxonomy" id="54910"/>
    <lineage>
        <taxon>Bacteria</taxon>
        <taxon>Bacillati</taxon>
        <taxon>Bacillota</taxon>
        <taxon>Bacilli</taxon>
        <taxon>Bacillales</taxon>
        <taxon>Paenibacillaceae</taxon>
        <taxon>Brevibacillus</taxon>
    </lineage>
</organism>
<dbReference type="STRING" id="1884381.SAMN05518846_121111"/>
<accession>A0A1I4CVC1</accession>
<dbReference type="Proteomes" id="UP000198915">
    <property type="component" value="Unassembled WGS sequence"/>
</dbReference>
<reference evidence="3" key="1">
    <citation type="submission" date="2016-10" db="EMBL/GenBank/DDBJ databases">
        <authorList>
            <person name="Varghese N."/>
            <person name="Submissions S."/>
        </authorList>
    </citation>
    <scope>NUCLEOTIDE SEQUENCE [LARGE SCALE GENOMIC DNA]</scope>
    <source>
        <strain evidence="3">OK042</strain>
    </source>
</reference>
<dbReference type="SUPFAM" id="SSF55729">
    <property type="entry name" value="Acyl-CoA N-acyltransferases (Nat)"/>
    <property type="match status" value="2"/>
</dbReference>
<dbReference type="PROSITE" id="PS51186">
    <property type="entry name" value="GNAT"/>
    <property type="match status" value="2"/>
</dbReference>
<protein>
    <submittedName>
        <fullName evidence="2">Protein N-acetyltransferase, RimJ/RimL family</fullName>
    </submittedName>
</protein>
<dbReference type="GO" id="GO:0016747">
    <property type="term" value="F:acyltransferase activity, transferring groups other than amino-acyl groups"/>
    <property type="evidence" value="ECO:0007669"/>
    <property type="project" value="InterPro"/>
</dbReference>
<dbReference type="AlphaFoldDB" id="A0A1I4CVC1"/>